<evidence type="ECO:0000313" key="1">
    <source>
        <dbReference type="EMBL" id="QHS96707.1"/>
    </source>
</evidence>
<dbReference type="EMBL" id="MN739278">
    <property type="protein sequence ID" value="QHS96707.1"/>
    <property type="molecule type" value="Genomic_DNA"/>
</dbReference>
<organism evidence="1">
    <name type="scientific">viral metagenome</name>
    <dbReference type="NCBI Taxonomy" id="1070528"/>
    <lineage>
        <taxon>unclassified sequences</taxon>
        <taxon>metagenomes</taxon>
        <taxon>organismal metagenomes</taxon>
    </lineage>
</organism>
<protein>
    <submittedName>
        <fullName evidence="1">Uncharacterized protein</fullName>
    </submittedName>
</protein>
<proteinExistence type="predicted"/>
<accession>A0A6C0BWL0</accession>
<name>A0A6C0BWL0_9ZZZZ</name>
<dbReference type="AlphaFoldDB" id="A0A6C0BWL0"/>
<sequence>MRELYFFIFGCLFIYYLLDIRDHCYLYNNNYDLLKKNIQTLVRQAARWSTASKQDDSSMIAVLHANYGAGYLWAVKDIATDDQIEKAAGINIRKFENEIIKIQDEATVRMSQLCSEYGPEPSYLTALGGEGS</sequence>
<reference evidence="1" key="1">
    <citation type="journal article" date="2020" name="Nature">
        <title>Giant virus diversity and host interactions through global metagenomics.</title>
        <authorList>
            <person name="Schulz F."/>
            <person name="Roux S."/>
            <person name="Paez-Espino D."/>
            <person name="Jungbluth S."/>
            <person name="Walsh D.A."/>
            <person name="Denef V.J."/>
            <person name="McMahon K.D."/>
            <person name="Konstantinidis K.T."/>
            <person name="Eloe-Fadrosh E.A."/>
            <person name="Kyrpides N.C."/>
            <person name="Woyke T."/>
        </authorList>
    </citation>
    <scope>NUCLEOTIDE SEQUENCE</scope>
    <source>
        <strain evidence="1">GVMAG-M-3300020166-5</strain>
    </source>
</reference>